<feature type="compositionally biased region" description="Basic and acidic residues" evidence="1">
    <location>
        <begin position="1"/>
        <end position="17"/>
    </location>
</feature>
<name>A0A1Y3QY19_9BACT</name>
<accession>A0A1Y3QY19</accession>
<sequence>MPRGGTEFRARPGRGHDSCLGAKPGVNPGRRIWSTEIQGRRVGNENPGREAGRIKYMIAK</sequence>
<evidence type="ECO:0000256" key="1">
    <source>
        <dbReference type="SAM" id="MobiDB-lite"/>
    </source>
</evidence>
<dbReference type="EMBL" id="NFHB01000002">
    <property type="protein sequence ID" value="OUN04562.1"/>
    <property type="molecule type" value="Genomic_DNA"/>
</dbReference>
<reference evidence="3" key="1">
    <citation type="submission" date="2017-04" db="EMBL/GenBank/DDBJ databases">
        <title>Function of individual gut microbiota members based on whole genome sequencing of pure cultures obtained from chicken caecum.</title>
        <authorList>
            <person name="Medvecky M."/>
            <person name="Cejkova D."/>
            <person name="Polansky O."/>
            <person name="Karasova D."/>
            <person name="Kubasova T."/>
            <person name="Cizek A."/>
            <person name="Rychlik I."/>
        </authorList>
    </citation>
    <scope>NUCLEOTIDE SEQUENCE [LARGE SCALE GENOMIC DNA]</scope>
    <source>
        <strain evidence="3">An90</strain>
    </source>
</reference>
<feature type="region of interest" description="Disordered" evidence="1">
    <location>
        <begin position="1"/>
        <end position="30"/>
    </location>
</feature>
<comment type="caution">
    <text evidence="2">The sequence shown here is derived from an EMBL/GenBank/DDBJ whole genome shotgun (WGS) entry which is preliminary data.</text>
</comment>
<organism evidence="2 3">
    <name type="scientific">Alistipes onderdonkii</name>
    <dbReference type="NCBI Taxonomy" id="328813"/>
    <lineage>
        <taxon>Bacteria</taxon>
        <taxon>Pseudomonadati</taxon>
        <taxon>Bacteroidota</taxon>
        <taxon>Bacteroidia</taxon>
        <taxon>Bacteroidales</taxon>
        <taxon>Rikenellaceae</taxon>
        <taxon>Alistipes</taxon>
    </lineage>
</organism>
<evidence type="ECO:0000313" key="3">
    <source>
        <dbReference type="Proteomes" id="UP000195772"/>
    </source>
</evidence>
<dbReference type="Proteomes" id="UP000195772">
    <property type="component" value="Unassembled WGS sequence"/>
</dbReference>
<gene>
    <name evidence="2" type="ORF">B5G41_04440</name>
</gene>
<dbReference type="AlphaFoldDB" id="A0A1Y3QY19"/>
<evidence type="ECO:0000313" key="2">
    <source>
        <dbReference type="EMBL" id="OUN04562.1"/>
    </source>
</evidence>
<protein>
    <submittedName>
        <fullName evidence="2">Uncharacterized protein</fullName>
    </submittedName>
</protein>
<proteinExistence type="predicted"/>